<accession>A0A6P7U201</accession>
<dbReference type="GO" id="GO:0060090">
    <property type="term" value="F:molecular adaptor activity"/>
    <property type="evidence" value="ECO:0007669"/>
    <property type="project" value="TreeGrafter"/>
</dbReference>
<evidence type="ECO:0000256" key="1">
    <source>
        <dbReference type="ARBA" id="ARBA00004496"/>
    </source>
</evidence>
<dbReference type="Gene3D" id="1.10.196.10">
    <property type="match status" value="1"/>
</dbReference>
<evidence type="ECO:0000259" key="5">
    <source>
        <dbReference type="PROSITE" id="PS50132"/>
    </source>
</evidence>
<dbReference type="InterPro" id="IPR016137">
    <property type="entry name" value="RGS"/>
</dbReference>
<dbReference type="AlphaFoldDB" id="A0A6P7U201"/>
<reference evidence="8" key="1">
    <citation type="submission" date="2025-08" db="UniProtKB">
        <authorList>
            <consortium name="RefSeq"/>
        </authorList>
    </citation>
    <scope>IDENTIFICATION</scope>
</reference>
<keyword evidence="3 4" id="KW-0879">Wnt signaling pathway</keyword>
<dbReference type="GO" id="GO:0005737">
    <property type="term" value="C:cytoplasm"/>
    <property type="evidence" value="ECO:0007669"/>
    <property type="project" value="UniProtKB-SubCell"/>
</dbReference>
<evidence type="ECO:0000256" key="3">
    <source>
        <dbReference type="ARBA" id="ARBA00022687"/>
    </source>
</evidence>
<evidence type="ECO:0000256" key="2">
    <source>
        <dbReference type="ARBA" id="ARBA00022490"/>
    </source>
</evidence>
<keyword evidence="2" id="KW-0963">Cytoplasm</keyword>
<organism evidence="7 8">
    <name type="scientific">Octopus sinensis</name>
    <name type="common">East Asian common octopus</name>
    <dbReference type="NCBI Taxonomy" id="2607531"/>
    <lineage>
        <taxon>Eukaryota</taxon>
        <taxon>Metazoa</taxon>
        <taxon>Spiralia</taxon>
        <taxon>Lophotrochozoa</taxon>
        <taxon>Mollusca</taxon>
        <taxon>Cephalopoda</taxon>
        <taxon>Coleoidea</taxon>
        <taxon>Octopodiformes</taxon>
        <taxon>Octopoda</taxon>
        <taxon>Incirrata</taxon>
        <taxon>Octopodidae</taxon>
        <taxon>Octopus</taxon>
    </lineage>
</organism>
<dbReference type="GO" id="GO:0048468">
    <property type="term" value="P:cell development"/>
    <property type="evidence" value="ECO:0007669"/>
    <property type="project" value="TreeGrafter"/>
</dbReference>
<dbReference type="PANTHER" id="PTHR46102:SF2">
    <property type="entry name" value="AXIN"/>
    <property type="match status" value="1"/>
</dbReference>
<dbReference type="InterPro" id="IPR001158">
    <property type="entry name" value="DIX"/>
</dbReference>
<sequence length="365" mass="42062">MDNDADIASMKNNEPPWFNNIDELLQSSKGLIVFKTFLDKLHLGDCLDFYFACKGVIKITEPIALYNHAKSLHRRFIIRGKISCISPEMASRIYLSVNMKDESVDFKKLFKEAKSETYVFLKDNYFRIFLLSPEYLDFLNNTDVCKSNQMAYSQKSCLNLSKSSNMWKYPSQQITSRSRYQPNLAVTDPKTFGDELSYRIENMSINRTQQANEKPFSRSHIRPDDILEEHISKIWDETSIKEASIPLNIKPASCFAQRLNETARSMNFSIEKFPYSLAAPAGSLVVGYQFSNEKFPFRTIVNQSVIDLGEFKKVVGRKGSFRYFFKTACFDFDSSVAFVELFNDSDEVPLWEGKVFSKIFPSCSD</sequence>
<dbReference type="InterPro" id="IPR038207">
    <property type="entry name" value="DIX_dom_sf"/>
</dbReference>
<dbReference type="Pfam" id="PF00778">
    <property type="entry name" value="DIX"/>
    <property type="match status" value="1"/>
</dbReference>
<dbReference type="InterPro" id="IPR044926">
    <property type="entry name" value="RGS_subdomain_2"/>
</dbReference>
<dbReference type="InterPro" id="IPR043581">
    <property type="entry name" value="Axin-like"/>
</dbReference>
<evidence type="ECO:0000313" key="8">
    <source>
        <dbReference type="RefSeq" id="XP_029655006.1"/>
    </source>
</evidence>
<dbReference type="SUPFAM" id="SSF48097">
    <property type="entry name" value="Regulator of G-protein signaling, RGS"/>
    <property type="match status" value="1"/>
</dbReference>
<dbReference type="Gene3D" id="2.40.240.130">
    <property type="match status" value="1"/>
</dbReference>
<dbReference type="GO" id="GO:0090090">
    <property type="term" value="P:negative regulation of canonical Wnt signaling pathway"/>
    <property type="evidence" value="ECO:0007669"/>
    <property type="project" value="InterPro"/>
</dbReference>
<dbReference type="PANTHER" id="PTHR46102">
    <property type="entry name" value="AXIN"/>
    <property type="match status" value="1"/>
</dbReference>
<dbReference type="GO" id="GO:0005886">
    <property type="term" value="C:plasma membrane"/>
    <property type="evidence" value="ECO:0007669"/>
    <property type="project" value="TreeGrafter"/>
</dbReference>
<evidence type="ECO:0000256" key="4">
    <source>
        <dbReference type="PROSITE-ProRule" id="PRU00069"/>
    </source>
</evidence>
<evidence type="ECO:0000313" key="7">
    <source>
        <dbReference type="Proteomes" id="UP000515154"/>
    </source>
</evidence>
<proteinExistence type="predicted"/>
<dbReference type="InterPro" id="IPR024066">
    <property type="entry name" value="RGS_subdom1/3"/>
</dbReference>
<protein>
    <submittedName>
        <fullName evidence="8">Axin-2-like isoform X1</fullName>
    </submittedName>
</protein>
<dbReference type="KEGG" id="osn:115228588"/>
<dbReference type="SUPFAM" id="SSF54236">
    <property type="entry name" value="Ubiquitin-like"/>
    <property type="match status" value="1"/>
</dbReference>
<dbReference type="Pfam" id="PF00615">
    <property type="entry name" value="RGS"/>
    <property type="match status" value="1"/>
</dbReference>
<dbReference type="Proteomes" id="UP000515154">
    <property type="component" value="Unplaced"/>
</dbReference>
<feature type="domain" description="RGS" evidence="5">
    <location>
        <begin position="20"/>
        <end position="139"/>
    </location>
</feature>
<dbReference type="GO" id="GO:0032436">
    <property type="term" value="P:positive regulation of proteasomal ubiquitin-dependent protein catabolic process"/>
    <property type="evidence" value="ECO:0007669"/>
    <property type="project" value="TreeGrafter"/>
</dbReference>
<dbReference type="InterPro" id="IPR036305">
    <property type="entry name" value="RGS_sf"/>
</dbReference>
<dbReference type="PROSITE" id="PS50841">
    <property type="entry name" value="DIX"/>
    <property type="match status" value="1"/>
</dbReference>
<feature type="domain" description="DIX" evidence="6">
    <location>
        <begin position="281"/>
        <end position="363"/>
    </location>
</feature>
<evidence type="ECO:0000259" key="6">
    <source>
        <dbReference type="PROSITE" id="PS50841"/>
    </source>
</evidence>
<dbReference type="Gene3D" id="1.10.167.10">
    <property type="entry name" value="Regulator of G-protein Signalling 4, domain 2"/>
    <property type="match status" value="1"/>
</dbReference>
<dbReference type="GO" id="GO:0031625">
    <property type="term" value="F:ubiquitin protein ligase binding"/>
    <property type="evidence" value="ECO:0007669"/>
    <property type="project" value="TreeGrafter"/>
</dbReference>
<dbReference type="SMART" id="SM00021">
    <property type="entry name" value="DAX"/>
    <property type="match status" value="1"/>
</dbReference>
<dbReference type="GO" id="GO:0008013">
    <property type="term" value="F:beta-catenin binding"/>
    <property type="evidence" value="ECO:0007669"/>
    <property type="project" value="TreeGrafter"/>
</dbReference>
<gene>
    <name evidence="8" type="primary">LOC115228588</name>
</gene>
<dbReference type="PROSITE" id="PS50132">
    <property type="entry name" value="RGS"/>
    <property type="match status" value="1"/>
</dbReference>
<dbReference type="SMART" id="SM00315">
    <property type="entry name" value="RGS"/>
    <property type="match status" value="1"/>
</dbReference>
<dbReference type="GO" id="GO:0019901">
    <property type="term" value="F:protein kinase binding"/>
    <property type="evidence" value="ECO:0007669"/>
    <property type="project" value="TreeGrafter"/>
</dbReference>
<dbReference type="RefSeq" id="XP_029655006.1">
    <property type="nucleotide sequence ID" value="XM_029799146.1"/>
</dbReference>
<name>A0A6P7U201_9MOLL</name>
<dbReference type="GO" id="GO:0030877">
    <property type="term" value="C:beta-catenin destruction complex"/>
    <property type="evidence" value="ECO:0007669"/>
    <property type="project" value="TreeGrafter"/>
</dbReference>
<dbReference type="GO" id="GO:0005634">
    <property type="term" value="C:nucleus"/>
    <property type="evidence" value="ECO:0007669"/>
    <property type="project" value="TreeGrafter"/>
</dbReference>
<keyword evidence="7" id="KW-1185">Reference proteome</keyword>
<dbReference type="InterPro" id="IPR029071">
    <property type="entry name" value="Ubiquitin-like_domsf"/>
</dbReference>
<comment type="subcellular location">
    <subcellularLocation>
        <location evidence="1">Cytoplasm</location>
    </subcellularLocation>
</comment>
<dbReference type="GO" id="GO:0016055">
    <property type="term" value="P:Wnt signaling pathway"/>
    <property type="evidence" value="ECO:0007669"/>
    <property type="project" value="UniProtKB-KW"/>
</dbReference>